<dbReference type="InterPro" id="IPR039261">
    <property type="entry name" value="FNR_nucleotide-bd"/>
</dbReference>
<proteinExistence type="predicted"/>
<organism evidence="2 3">
    <name type="scientific">Candidatus Magasanikbacteria bacterium RIFCSPHIGHO2_02_FULL_41_13</name>
    <dbReference type="NCBI Taxonomy" id="1798676"/>
    <lineage>
        <taxon>Bacteria</taxon>
        <taxon>Candidatus Magasanikiibacteriota</taxon>
    </lineage>
</organism>
<gene>
    <name evidence="2" type="ORF">A3B90_02320</name>
</gene>
<reference evidence="2 3" key="1">
    <citation type="journal article" date="2016" name="Nat. Commun.">
        <title>Thousands of microbial genomes shed light on interconnected biogeochemical processes in an aquifer system.</title>
        <authorList>
            <person name="Anantharaman K."/>
            <person name="Brown C.T."/>
            <person name="Hug L.A."/>
            <person name="Sharon I."/>
            <person name="Castelle C.J."/>
            <person name="Probst A.J."/>
            <person name="Thomas B.C."/>
            <person name="Singh A."/>
            <person name="Wilkins M.J."/>
            <person name="Karaoz U."/>
            <person name="Brodie E.L."/>
            <person name="Williams K.H."/>
            <person name="Hubbard S.S."/>
            <person name="Banfield J.F."/>
        </authorList>
    </citation>
    <scope>NUCLEOTIDE SEQUENCE [LARGE SCALE GENOMIC DNA]</scope>
</reference>
<dbReference type="Pfam" id="PF00175">
    <property type="entry name" value="NAD_binding_1"/>
    <property type="match status" value="1"/>
</dbReference>
<dbReference type="InterPro" id="IPR017938">
    <property type="entry name" value="Riboflavin_synthase-like_b-brl"/>
</dbReference>
<evidence type="ECO:0000313" key="2">
    <source>
        <dbReference type="EMBL" id="OGH66269.1"/>
    </source>
</evidence>
<dbReference type="Pfam" id="PF00970">
    <property type="entry name" value="FAD_binding_6"/>
    <property type="match status" value="1"/>
</dbReference>
<dbReference type="InterPro" id="IPR001709">
    <property type="entry name" value="Flavoprot_Pyr_Nucl_cyt_Rdtase"/>
</dbReference>
<dbReference type="Gene3D" id="2.40.30.10">
    <property type="entry name" value="Translation factors"/>
    <property type="match status" value="1"/>
</dbReference>
<dbReference type="InterPro" id="IPR050415">
    <property type="entry name" value="MRET"/>
</dbReference>
<dbReference type="AlphaFoldDB" id="A0A1F6M3V3"/>
<dbReference type="SUPFAM" id="SSF63380">
    <property type="entry name" value="Riboflavin synthase domain-like"/>
    <property type="match status" value="1"/>
</dbReference>
<dbReference type="PRINTS" id="PR00371">
    <property type="entry name" value="FPNCR"/>
</dbReference>
<dbReference type="EMBL" id="MFPX01000022">
    <property type="protein sequence ID" value="OGH66269.1"/>
    <property type="molecule type" value="Genomic_DNA"/>
</dbReference>
<dbReference type="GO" id="GO:0016491">
    <property type="term" value="F:oxidoreductase activity"/>
    <property type="evidence" value="ECO:0007669"/>
    <property type="project" value="InterPro"/>
</dbReference>
<accession>A0A1F6M3V3</accession>
<dbReference type="InterPro" id="IPR017927">
    <property type="entry name" value="FAD-bd_FR_type"/>
</dbReference>
<name>A0A1F6M3V3_9BACT</name>
<dbReference type="SUPFAM" id="SSF52343">
    <property type="entry name" value="Ferredoxin reductase-like, C-terminal NADP-linked domain"/>
    <property type="match status" value="1"/>
</dbReference>
<dbReference type="PRINTS" id="PR00410">
    <property type="entry name" value="PHEHYDRXLASE"/>
</dbReference>
<dbReference type="InterPro" id="IPR001433">
    <property type="entry name" value="OxRdtase_FAD/NAD-bd"/>
</dbReference>
<dbReference type="STRING" id="1798676.A3B90_02320"/>
<dbReference type="PANTHER" id="PTHR47354:SF5">
    <property type="entry name" value="PROTEIN RFBI"/>
    <property type="match status" value="1"/>
</dbReference>
<evidence type="ECO:0000259" key="1">
    <source>
        <dbReference type="PROSITE" id="PS51384"/>
    </source>
</evidence>
<dbReference type="PANTHER" id="PTHR47354">
    <property type="entry name" value="NADH OXIDOREDUCTASE HCR"/>
    <property type="match status" value="1"/>
</dbReference>
<protein>
    <recommendedName>
        <fullName evidence="1">FAD-binding FR-type domain-containing protein</fullName>
    </recommendedName>
</protein>
<comment type="caution">
    <text evidence="2">The sequence shown here is derived from an EMBL/GenBank/DDBJ whole genome shotgun (WGS) entry which is preliminary data.</text>
</comment>
<dbReference type="PROSITE" id="PS51384">
    <property type="entry name" value="FAD_FR"/>
    <property type="match status" value="1"/>
</dbReference>
<dbReference type="Gene3D" id="3.40.50.80">
    <property type="entry name" value="Nucleotide-binding domain of ferredoxin-NADP reductase (FNR) module"/>
    <property type="match status" value="1"/>
</dbReference>
<evidence type="ECO:0000313" key="3">
    <source>
        <dbReference type="Proteomes" id="UP000178742"/>
    </source>
</evidence>
<dbReference type="CDD" id="cd00322">
    <property type="entry name" value="FNR_like"/>
    <property type="match status" value="1"/>
</dbReference>
<dbReference type="InterPro" id="IPR008333">
    <property type="entry name" value="Cbr1-like_FAD-bd_dom"/>
</dbReference>
<dbReference type="Proteomes" id="UP000178742">
    <property type="component" value="Unassembled WGS sequence"/>
</dbReference>
<feature type="domain" description="FAD-binding FR-type" evidence="1">
    <location>
        <begin position="3"/>
        <end position="102"/>
    </location>
</feature>
<sequence length="231" mass="26138">MEVQKYSAKIRAKKQLTPDIFECQFEKPAGFEFLAGQFVQFLIDCEGKTKLLAYSISSIPSDDFIEFCIKIHDDGVGCQYVLKMTENDVLDFQGPRGLFVHKENHTALSFVATGTGIAPIFGIIRDELENKNNSGELKLLFGVRSEEDLFWIDRLKALKEKYINFSYEIALSQAKPDGGWGGLRGRVTEHILHHLVSHKFYICGSAAMIKDVREILIKNGVEAKAIHFEVF</sequence>